<comment type="subcellular location">
    <subcellularLocation>
        <location evidence="1">Endomembrane system</location>
        <topology evidence="1">Multi-pass membrane protein</topology>
    </subcellularLocation>
</comment>
<feature type="domain" description="Major facilitator superfamily (MFS) profile" evidence="6">
    <location>
        <begin position="19"/>
        <end position="220"/>
    </location>
</feature>
<dbReference type="PROSITE" id="PS50850">
    <property type="entry name" value="MFS"/>
    <property type="match status" value="1"/>
</dbReference>
<feature type="transmembrane region" description="Helical" evidence="5">
    <location>
        <begin position="156"/>
        <end position="182"/>
    </location>
</feature>
<dbReference type="GO" id="GO:0035435">
    <property type="term" value="P:phosphate ion transmembrane transport"/>
    <property type="evidence" value="ECO:0007669"/>
    <property type="project" value="TreeGrafter"/>
</dbReference>
<evidence type="ECO:0000259" key="6">
    <source>
        <dbReference type="PROSITE" id="PS50850"/>
    </source>
</evidence>
<accession>A0A0F9E0E0</accession>
<feature type="transmembrane region" description="Helical" evidence="5">
    <location>
        <begin position="84"/>
        <end position="105"/>
    </location>
</feature>
<dbReference type="InterPro" id="IPR036259">
    <property type="entry name" value="MFS_trans_sf"/>
</dbReference>
<sequence>MNDSASNSAGSLKRWQRRTFWTVWITYFAYYLCRYNLPITKNVMCKTFGWSNSDFGIILTALLLMYAVGQFVNGQLADRFGTRIIASLGVLGSVLMNLGVFVVVLLAPGAELGSRTVLWLVAVFWGANGFFQAMGWTPMVRVMAHWFPSRTRGKVMGLMGTCYQFGAAASWFLAFFLVSYYAKQINALDDRKRIHHLEHDSDQGVTTAWHFNKTDSVVIT</sequence>
<feature type="transmembrane region" description="Helical" evidence="5">
    <location>
        <begin position="117"/>
        <end position="136"/>
    </location>
</feature>
<dbReference type="EMBL" id="LAZR01026842">
    <property type="protein sequence ID" value="KKL67488.1"/>
    <property type="molecule type" value="Genomic_DNA"/>
</dbReference>
<protein>
    <recommendedName>
        <fullName evidence="6">Major facilitator superfamily (MFS) profile domain-containing protein</fullName>
    </recommendedName>
</protein>
<dbReference type="PANTHER" id="PTHR43826">
    <property type="entry name" value="GLUCOSE-6-PHOSPHATE EXCHANGER SLC37A4"/>
    <property type="match status" value="1"/>
</dbReference>
<dbReference type="InterPro" id="IPR011701">
    <property type="entry name" value="MFS"/>
</dbReference>
<feature type="non-terminal residue" evidence="7">
    <location>
        <position position="220"/>
    </location>
</feature>
<dbReference type="InterPro" id="IPR020846">
    <property type="entry name" value="MFS_dom"/>
</dbReference>
<dbReference type="Gene3D" id="1.20.1250.20">
    <property type="entry name" value="MFS general substrate transporter like domains"/>
    <property type="match status" value="1"/>
</dbReference>
<keyword evidence="2 5" id="KW-0812">Transmembrane</keyword>
<evidence type="ECO:0000256" key="3">
    <source>
        <dbReference type="ARBA" id="ARBA00022989"/>
    </source>
</evidence>
<keyword evidence="3 5" id="KW-1133">Transmembrane helix</keyword>
<dbReference type="GO" id="GO:0061513">
    <property type="term" value="F:glucose 6-phosphate:phosphate antiporter activity"/>
    <property type="evidence" value="ECO:0007669"/>
    <property type="project" value="TreeGrafter"/>
</dbReference>
<evidence type="ECO:0000256" key="5">
    <source>
        <dbReference type="SAM" id="Phobius"/>
    </source>
</evidence>
<evidence type="ECO:0000256" key="1">
    <source>
        <dbReference type="ARBA" id="ARBA00004127"/>
    </source>
</evidence>
<evidence type="ECO:0000256" key="2">
    <source>
        <dbReference type="ARBA" id="ARBA00022692"/>
    </source>
</evidence>
<dbReference type="Pfam" id="PF07690">
    <property type="entry name" value="MFS_1"/>
    <property type="match status" value="1"/>
</dbReference>
<name>A0A0F9E0E0_9ZZZZ</name>
<reference evidence="7" key="1">
    <citation type="journal article" date="2015" name="Nature">
        <title>Complex archaea that bridge the gap between prokaryotes and eukaryotes.</title>
        <authorList>
            <person name="Spang A."/>
            <person name="Saw J.H."/>
            <person name="Jorgensen S.L."/>
            <person name="Zaremba-Niedzwiedzka K."/>
            <person name="Martijn J."/>
            <person name="Lind A.E."/>
            <person name="van Eijk R."/>
            <person name="Schleper C."/>
            <person name="Guy L."/>
            <person name="Ettema T.J."/>
        </authorList>
    </citation>
    <scope>NUCLEOTIDE SEQUENCE</scope>
</reference>
<evidence type="ECO:0000256" key="4">
    <source>
        <dbReference type="ARBA" id="ARBA00023136"/>
    </source>
</evidence>
<evidence type="ECO:0000313" key="7">
    <source>
        <dbReference type="EMBL" id="KKL67488.1"/>
    </source>
</evidence>
<proteinExistence type="predicted"/>
<dbReference type="PANTHER" id="PTHR43826:SF7">
    <property type="entry name" value="PROTEIN UHPC, PUTATIVE-RELATED"/>
    <property type="match status" value="1"/>
</dbReference>
<feature type="transmembrane region" description="Helical" evidence="5">
    <location>
        <begin position="49"/>
        <end position="72"/>
    </location>
</feature>
<feature type="transmembrane region" description="Helical" evidence="5">
    <location>
        <begin position="20"/>
        <end position="37"/>
    </location>
</feature>
<dbReference type="SUPFAM" id="SSF103473">
    <property type="entry name" value="MFS general substrate transporter"/>
    <property type="match status" value="1"/>
</dbReference>
<dbReference type="AlphaFoldDB" id="A0A0F9E0E0"/>
<dbReference type="GO" id="GO:0005886">
    <property type="term" value="C:plasma membrane"/>
    <property type="evidence" value="ECO:0007669"/>
    <property type="project" value="TreeGrafter"/>
</dbReference>
<organism evidence="7">
    <name type="scientific">marine sediment metagenome</name>
    <dbReference type="NCBI Taxonomy" id="412755"/>
    <lineage>
        <taxon>unclassified sequences</taxon>
        <taxon>metagenomes</taxon>
        <taxon>ecological metagenomes</taxon>
    </lineage>
</organism>
<gene>
    <name evidence="7" type="ORF">LCGC14_2134470</name>
</gene>
<dbReference type="InterPro" id="IPR051337">
    <property type="entry name" value="OPA_Antiporter"/>
</dbReference>
<dbReference type="GO" id="GO:0012505">
    <property type="term" value="C:endomembrane system"/>
    <property type="evidence" value="ECO:0007669"/>
    <property type="project" value="UniProtKB-SubCell"/>
</dbReference>
<keyword evidence="4 5" id="KW-0472">Membrane</keyword>
<comment type="caution">
    <text evidence="7">The sequence shown here is derived from an EMBL/GenBank/DDBJ whole genome shotgun (WGS) entry which is preliminary data.</text>
</comment>